<dbReference type="Pfam" id="PF19890">
    <property type="entry name" value="DUF6363"/>
    <property type="match status" value="1"/>
</dbReference>
<dbReference type="GO" id="GO:0016787">
    <property type="term" value="F:hydrolase activity"/>
    <property type="evidence" value="ECO:0007669"/>
    <property type="project" value="UniProtKB-UniRule"/>
</dbReference>
<keyword evidence="3 4" id="KW-0443">Lipid metabolism</keyword>
<feature type="active site" description="Proton acceptor" evidence="4">
    <location>
        <position position="157"/>
    </location>
</feature>
<feature type="short sequence motif" description="DGA/G" evidence="4">
    <location>
        <begin position="157"/>
        <end position="159"/>
    </location>
</feature>
<evidence type="ECO:0000256" key="3">
    <source>
        <dbReference type="ARBA" id="ARBA00023098"/>
    </source>
</evidence>
<dbReference type="Proteomes" id="UP001276902">
    <property type="component" value="Unassembled WGS sequence"/>
</dbReference>
<dbReference type="EMBL" id="QJKH01000003">
    <property type="protein sequence ID" value="PXX80641.1"/>
    <property type="molecule type" value="Genomic_DNA"/>
</dbReference>
<evidence type="ECO:0000259" key="5">
    <source>
        <dbReference type="PROSITE" id="PS51635"/>
    </source>
</evidence>
<protein>
    <submittedName>
        <fullName evidence="6">Patatin family protein</fullName>
    </submittedName>
    <submittedName>
        <fullName evidence="7">Putative patatin/cPLA2 family phospholipase</fullName>
    </submittedName>
</protein>
<dbReference type="SUPFAM" id="SSF52151">
    <property type="entry name" value="FabD/lysophospholipase-like"/>
    <property type="match status" value="1"/>
</dbReference>
<reference evidence="6" key="2">
    <citation type="submission" date="2022-03" db="EMBL/GenBank/DDBJ databases">
        <title>First case of bacteraemia caused by Dielma fastidiosa in a patient hospitalised with diverticulitis.</title>
        <authorList>
            <person name="Forman-Ankjaer B."/>
            <person name="Hvid-Jensen F."/>
            <person name="Kobel C.M."/>
            <person name="Greve T."/>
        </authorList>
    </citation>
    <scope>NUCLEOTIDE SEQUENCE</scope>
    <source>
        <strain evidence="6">AUH_DF_2021</strain>
    </source>
</reference>
<dbReference type="InterPro" id="IPR037483">
    <property type="entry name" value="YjjU-like"/>
</dbReference>
<dbReference type="InterPro" id="IPR002641">
    <property type="entry name" value="PNPLA_dom"/>
</dbReference>
<keyword evidence="2 4" id="KW-0442">Lipid degradation</keyword>
<dbReference type="InterPro" id="IPR045943">
    <property type="entry name" value="DUF6363"/>
</dbReference>
<evidence type="ECO:0000256" key="2">
    <source>
        <dbReference type="ARBA" id="ARBA00022963"/>
    </source>
</evidence>
<dbReference type="InterPro" id="IPR016035">
    <property type="entry name" value="Acyl_Trfase/lysoPLipase"/>
</dbReference>
<accession>A0A318KS36</accession>
<dbReference type="STRING" id="1034346.GCA_000313565_01939"/>
<keyword evidence="8" id="KW-1185">Reference proteome</keyword>
<dbReference type="OrthoDB" id="9802424at2"/>
<feature type="domain" description="PNPLA" evidence="5">
    <location>
        <begin position="4"/>
        <end position="170"/>
    </location>
</feature>
<organism evidence="7 8">
    <name type="scientific">Dielma fastidiosa</name>
    <dbReference type="NCBI Taxonomy" id="1034346"/>
    <lineage>
        <taxon>Bacteria</taxon>
        <taxon>Bacillati</taxon>
        <taxon>Bacillota</taxon>
        <taxon>Erysipelotrichia</taxon>
        <taxon>Erysipelotrichales</taxon>
        <taxon>Erysipelotrichaceae</taxon>
        <taxon>Dielma</taxon>
    </lineage>
</organism>
<dbReference type="AlphaFoldDB" id="A0A318KS36"/>
<sequence length="282" mass="32133">MQSLILEGGTFRPVFSCGIMDCLLDHKLYFPYVIGVSAGITDGMSYLSRQKGRNLEVFMRYRNDKRYVGIGNLMKHQSLFGLDFVYDEVPNKLLPFDWQAFYDYPGQGWVGVTNADTGEAEYINCQLLDKQCTMLRATCAIPLVFPAIELNGKRFYDGGLADPIPIRKAIADGCDKHLIILTRCKGYVKELSKQNIVAAKVLKKKYPKLVPLLETRHLAYNETVQFCEQLEREGKALILRPEWPIESFEKDLNKLQAAYDMGYQMAEAHLDEIKAILKPSNK</sequence>
<gene>
    <name evidence="7" type="ORF">DES51_103237</name>
    <name evidence="6" type="ORF">MQE39_01225</name>
</gene>
<evidence type="ECO:0000313" key="6">
    <source>
        <dbReference type="EMBL" id="MDY5166747.1"/>
    </source>
</evidence>
<dbReference type="RefSeq" id="WP_022938244.1">
    <property type="nucleotide sequence ID" value="NZ_BAABZA010000012.1"/>
</dbReference>
<dbReference type="CDD" id="cd07208">
    <property type="entry name" value="Pat_hypo_Ecoli_yjju_like"/>
    <property type="match status" value="1"/>
</dbReference>
<evidence type="ECO:0000313" key="8">
    <source>
        <dbReference type="Proteomes" id="UP000247612"/>
    </source>
</evidence>
<dbReference type="PANTHER" id="PTHR14226:SF25">
    <property type="entry name" value="PHOSPHOESTERASE"/>
    <property type="match status" value="1"/>
</dbReference>
<proteinExistence type="predicted"/>
<feature type="short sequence motif" description="GXSXG" evidence="4">
    <location>
        <begin position="35"/>
        <end position="39"/>
    </location>
</feature>
<reference evidence="7 8" key="1">
    <citation type="submission" date="2018-05" db="EMBL/GenBank/DDBJ databases">
        <title>Genomic Encyclopedia of Type Strains, Phase IV (KMG-IV): sequencing the most valuable type-strain genomes for metagenomic binning, comparative biology and taxonomic classification.</title>
        <authorList>
            <person name="Goeker M."/>
        </authorList>
    </citation>
    <scope>NUCLEOTIDE SEQUENCE [LARGE SCALE GENOMIC DNA]</scope>
    <source>
        <strain evidence="7 8">JC118</strain>
    </source>
</reference>
<dbReference type="PANTHER" id="PTHR14226">
    <property type="entry name" value="NEUROPATHY TARGET ESTERASE/SWISS CHEESE D.MELANOGASTER"/>
    <property type="match status" value="1"/>
</dbReference>
<feature type="active site" description="Nucleophile" evidence="4">
    <location>
        <position position="37"/>
    </location>
</feature>
<dbReference type="Pfam" id="PF01734">
    <property type="entry name" value="Patatin"/>
    <property type="match status" value="1"/>
</dbReference>
<keyword evidence="1 4" id="KW-0378">Hydrolase</keyword>
<dbReference type="GO" id="GO:0016042">
    <property type="term" value="P:lipid catabolic process"/>
    <property type="evidence" value="ECO:0007669"/>
    <property type="project" value="UniProtKB-UniRule"/>
</dbReference>
<evidence type="ECO:0000256" key="4">
    <source>
        <dbReference type="PROSITE-ProRule" id="PRU01161"/>
    </source>
</evidence>
<dbReference type="Proteomes" id="UP000247612">
    <property type="component" value="Unassembled WGS sequence"/>
</dbReference>
<evidence type="ECO:0000256" key="1">
    <source>
        <dbReference type="ARBA" id="ARBA00022801"/>
    </source>
</evidence>
<dbReference type="GeneID" id="94442514"/>
<dbReference type="EMBL" id="JALDAW010000002">
    <property type="protein sequence ID" value="MDY5166747.1"/>
    <property type="molecule type" value="Genomic_DNA"/>
</dbReference>
<comment type="caution">
    <text evidence="4">Lacks conserved residue(s) required for the propagation of feature annotation.</text>
</comment>
<dbReference type="Gene3D" id="3.40.1090.10">
    <property type="entry name" value="Cytosolic phospholipase A2 catalytic domain"/>
    <property type="match status" value="1"/>
</dbReference>
<dbReference type="PROSITE" id="PS51635">
    <property type="entry name" value="PNPLA"/>
    <property type="match status" value="1"/>
</dbReference>
<dbReference type="InterPro" id="IPR050301">
    <property type="entry name" value="NTE"/>
</dbReference>
<evidence type="ECO:0000313" key="7">
    <source>
        <dbReference type="EMBL" id="PXX80641.1"/>
    </source>
</evidence>
<comment type="caution">
    <text evidence="7">The sequence shown here is derived from an EMBL/GenBank/DDBJ whole genome shotgun (WGS) entry which is preliminary data.</text>
</comment>
<name>A0A318KS36_9FIRM</name>